<reference evidence="4 5" key="1">
    <citation type="submission" date="2022-09" db="EMBL/GenBank/DDBJ databases">
        <authorList>
            <person name="Giprobiosintez L."/>
        </authorList>
    </citation>
    <scope>NUCLEOTIDE SEQUENCE [LARGE SCALE GENOMIC DNA]</scope>
    <source>
        <strain evidence="5">VKPM-B-12549 (GBS-15)</strain>
    </source>
</reference>
<dbReference type="Proteomes" id="UP001359308">
    <property type="component" value="Chromosome"/>
</dbReference>
<dbReference type="InterPro" id="IPR000073">
    <property type="entry name" value="AB_hydrolase_1"/>
</dbReference>
<feature type="chain" id="PRO_5046449457" evidence="2">
    <location>
        <begin position="24"/>
        <end position="336"/>
    </location>
</feature>
<evidence type="ECO:0000256" key="1">
    <source>
        <dbReference type="SAM" id="MobiDB-lite"/>
    </source>
</evidence>
<evidence type="ECO:0000313" key="5">
    <source>
        <dbReference type="Proteomes" id="UP001359308"/>
    </source>
</evidence>
<dbReference type="Gene3D" id="3.40.50.1820">
    <property type="entry name" value="alpha/beta hydrolase"/>
    <property type="match status" value="1"/>
</dbReference>
<dbReference type="InterPro" id="IPR029058">
    <property type="entry name" value="AB_hydrolase_fold"/>
</dbReference>
<evidence type="ECO:0000259" key="3">
    <source>
        <dbReference type="Pfam" id="PF12146"/>
    </source>
</evidence>
<keyword evidence="2" id="KW-0732">Signal</keyword>
<dbReference type="PRINTS" id="PR00111">
    <property type="entry name" value="ABHYDROLASE"/>
</dbReference>
<dbReference type="InterPro" id="IPR051044">
    <property type="entry name" value="MAG_DAG_Lipase"/>
</dbReference>
<feature type="domain" description="Serine aminopeptidase S33" evidence="3">
    <location>
        <begin position="65"/>
        <end position="298"/>
    </location>
</feature>
<dbReference type="PANTHER" id="PTHR11614">
    <property type="entry name" value="PHOSPHOLIPASE-RELATED"/>
    <property type="match status" value="1"/>
</dbReference>
<evidence type="ECO:0000313" key="4">
    <source>
        <dbReference type="EMBL" id="WWF00918.1"/>
    </source>
</evidence>
<dbReference type="RefSeq" id="WP_198323313.1">
    <property type="nucleotide sequence ID" value="NZ_CP104311.1"/>
</dbReference>
<dbReference type="Pfam" id="PF12146">
    <property type="entry name" value="Hydrolase_4"/>
    <property type="match status" value="1"/>
</dbReference>
<sequence length="336" mass="36454">MDHRVVIAPRRAVLCLTLLMIQAACTPVVNHPGPNVAPPRLYAGHFIAPDGAVLPVRHWLPPGTRPKAVIVAVHGFNDYSLAFEPLGSYLKTQGIGCYAYDQRGFGLAPGRGLWAGVEAYTGDLKTFVGQVRVRHPGVPVYLLGESMGGAVAIVTMTSARPPRVDGLILSAPAVWSRNTMPWYQSLLLAVSSHTLPWLRITGEGLGVMASDNIEMLRGLGRDPNVIKATRVDAIKGLADLMDTAQERVSGLKIPTLVLYGERDEIIPKAPLMILLDKLPAGTRFAYYRQGYHLLLRDLQAERPWRDIAAWITTPAAPLPSGEERQAAKDLPAADGT</sequence>
<organism evidence="4 5">
    <name type="scientific">Methylococcus capsulatus</name>
    <dbReference type="NCBI Taxonomy" id="414"/>
    <lineage>
        <taxon>Bacteria</taxon>
        <taxon>Pseudomonadati</taxon>
        <taxon>Pseudomonadota</taxon>
        <taxon>Gammaproteobacteria</taxon>
        <taxon>Methylococcales</taxon>
        <taxon>Methylococcaceae</taxon>
        <taxon>Methylococcus</taxon>
    </lineage>
</organism>
<evidence type="ECO:0000256" key="2">
    <source>
        <dbReference type="SAM" id="SignalP"/>
    </source>
</evidence>
<gene>
    <name evidence="4" type="ORF">N4J17_10545</name>
</gene>
<accession>A0ABZ2F3Q6</accession>
<feature type="signal peptide" evidence="2">
    <location>
        <begin position="1"/>
        <end position="23"/>
    </location>
</feature>
<name>A0ABZ2F3Q6_METCP</name>
<dbReference type="InterPro" id="IPR022742">
    <property type="entry name" value="Hydrolase_4"/>
</dbReference>
<protein>
    <submittedName>
        <fullName evidence="4">Lysophospholipase</fullName>
    </submittedName>
</protein>
<proteinExistence type="predicted"/>
<keyword evidence="5" id="KW-1185">Reference proteome</keyword>
<dbReference type="EMBL" id="CP104311">
    <property type="protein sequence ID" value="WWF00918.1"/>
    <property type="molecule type" value="Genomic_DNA"/>
</dbReference>
<dbReference type="SUPFAM" id="SSF53474">
    <property type="entry name" value="alpha/beta-Hydrolases"/>
    <property type="match status" value="1"/>
</dbReference>
<feature type="region of interest" description="Disordered" evidence="1">
    <location>
        <begin position="317"/>
        <end position="336"/>
    </location>
</feature>